<comment type="caution">
    <text evidence="2">The sequence shown here is derived from an EMBL/GenBank/DDBJ whole genome shotgun (WGS) entry which is preliminary data.</text>
</comment>
<dbReference type="RefSeq" id="WP_181736474.1">
    <property type="nucleotide sequence ID" value="NZ_JACEMT010000031.1"/>
</dbReference>
<accession>A0A7W1WVI8</accession>
<keyword evidence="3" id="KW-1185">Reference proteome</keyword>
<feature type="transmembrane region" description="Helical" evidence="1">
    <location>
        <begin position="20"/>
        <end position="37"/>
    </location>
</feature>
<dbReference type="NCBIfam" id="TIGR02532">
    <property type="entry name" value="IV_pilin_GFxxxE"/>
    <property type="match status" value="1"/>
</dbReference>
<dbReference type="SUPFAM" id="SSF54523">
    <property type="entry name" value="Pili subunits"/>
    <property type="match status" value="1"/>
</dbReference>
<organism evidence="2 3">
    <name type="scientific">Marinobacterium marinum</name>
    <dbReference type="NCBI Taxonomy" id="2756129"/>
    <lineage>
        <taxon>Bacteria</taxon>
        <taxon>Pseudomonadati</taxon>
        <taxon>Pseudomonadota</taxon>
        <taxon>Gammaproteobacteria</taxon>
        <taxon>Oceanospirillales</taxon>
        <taxon>Oceanospirillaceae</taxon>
        <taxon>Marinobacterium</taxon>
    </lineage>
</organism>
<proteinExistence type="predicted"/>
<evidence type="ECO:0000313" key="3">
    <source>
        <dbReference type="Proteomes" id="UP000538931"/>
    </source>
</evidence>
<dbReference type="InterPro" id="IPR045584">
    <property type="entry name" value="Pilin-like"/>
</dbReference>
<dbReference type="AlphaFoldDB" id="A0A7W1WVI8"/>
<keyword evidence="1" id="KW-1133">Transmembrane helix</keyword>
<dbReference type="EMBL" id="JACEMT010000031">
    <property type="protein sequence ID" value="MBA4501009.1"/>
    <property type="molecule type" value="Genomic_DNA"/>
</dbReference>
<sequence>MTAPKCNTGRQQGFSLLEMLVAMVILAMSLGVLYQAAAGATRNARVASGYTEALVIGRSLFEQNRVVTVLGEQSGSAGSNGKYEWLLSADEVATDVETAPDTAKLAQLEILVKWQDGDVQRQILLNSRVPLKLEQP</sequence>
<keyword evidence="1" id="KW-0472">Membrane</keyword>
<dbReference type="Pfam" id="PF07963">
    <property type="entry name" value="N_methyl"/>
    <property type="match status" value="1"/>
</dbReference>
<evidence type="ECO:0000313" key="2">
    <source>
        <dbReference type="EMBL" id="MBA4501009.1"/>
    </source>
</evidence>
<gene>
    <name evidence="2" type="ORF">H1S06_01325</name>
</gene>
<evidence type="ECO:0000256" key="1">
    <source>
        <dbReference type="SAM" id="Phobius"/>
    </source>
</evidence>
<dbReference type="Proteomes" id="UP000538931">
    <property type="component" value="Unassembled WGS sequence"/>
</dbReference>
<protein>
    <submittedName>
        <fullName evidence="2">Prepilin-type N-terminal cleavage/methylation domain-containing protein</fullName>
    </submittedName>
</protein>
<keyword evidence="1" id="KW-0812">Transmembrane</keyword>
<dbReference type="InterPro" id="IPR012902">
    <property type="entry name" value="N_methyl_site"/>
</dbReference>
<name>A0A7W1WVI8_9GAMM</name>
<reference evidence="2 3" key="1">
    <citation type="submission" date="2020-07" db="EMBL/GenBank/DDBJ databases">
        <title>Bacterium isolated from marien macroalgae.</title>
        <authorList>
            <person name="Zhu K."/>
            <person name="Lu D."/>
            <person name="Du Z."/>
        </authorList>
    </citation>
    <scope>NUCLEOTIDE SEQUENCE [LARGE SCALE GENOMIC DNA]</scope>
    <source>
        <strain evidence="2 3">3-1745</strain>
    </source>
</reference>